<feature type="binding site" evidence="9">
    <location>
        <position position="97"/>
    </location>
    <ligand>
        <name>substrate</name>
    </ligand>
</feature>
<organism evidence="11 12">
    <name type="scientific">Colwellia ponticola</name>
    <dbReference type="NCBI Taxonomy" id="2304625"/>
    <lineage>
        <taxon>Bacteria</taxon>
        <taxon>Pseudomonadati</taxon>
        <taxon>Pseudomonadota</taxon>
        <taxon>Gammaproteobacteria</taxon>
        <taxon>Alteromonadales</taxon>
        <taxon>Colwelliaceae</taxon>
        <taxon>Colwellia</taxon>
    </lineage>
</organism>
<comment type="function">
    <text evidence="7 10">Catalyzes the aldol cleavage of 4-hydroxy-4-methyl-2-oxoglutarate (HMG) into 2 molecules of pyruvate. Also contains a secondary oxaloacetate (OAA) decarboxylase activity due to the common pyruvate enolate transition state formed following C-C bond cleavage in the retro-aldol and decarboxylation reactions.</text>
</comment>
<accession>A0A8H2JM78</accession>
<evidence type="ECO:0000256" key="8">
    <source>
        <dbReference type="ARBA" id="ARBA00047973"/>
    </source>
</evidence>
<feature type="binding site" evidence="9">
    <location>
        <begin position="75"/>
        <end position="78"/>
    </location>
    <ligand>
        <name>substrate</name>
    </ligand>
</feature>
<comment type="similarity">
    <text evidence="3 10">Belongs to the class II aldolase/RraA-like family.</text>
</comment>
<keyword evidence="9" id="KW-0460">Magnesium</keyword>
<dbReference type="InterPro" id="IPR010203">
    <property type="entry name" value="RraA"/>
</dbReference>
<comment type="catalytic activity">
    <reaction evidence="8 10">
        <text>oxaloacetate + H(+) = pyruvate + CO2</text>
        <dbReference type="Rhea" id="RHEA:15641"/>
        <dbReference type="ChEBI" id="CHEBI:15361"/>
        <dbReference type="ChEBI" id="CHEBI:15378"/>
        <dbReference type="ChEBI" id="CHEBI:16452"/>
        <dbReference type="ChEBI" id="CHEBI:16526"/>
        <dbReference type="EC" id="4.1.1.112"/>
    </reaction>
</comment>
<evidence type="ECO:0000256" key="7">
    <source>
        <dbReference type="ARBA" id="ARBA00025046"/>
    </source>
</evidence>
<dbReference type="PANTHER" id="PTHR33254:SF4">
    <property type="entry name" value="4-HYDROXY-4-METHYL-2-OXOGLUTARATE ALDOLASE 3-RELATED"/>
    <property type="match status" value="1"/>
</dbReference>
<dbReference type="GO" id="GO:0046872">
    <property type="term" value="F:metal ion binding"/>
    <property type="evidence" value="ECO:0007669"/>
    <property type="project" value="UniProtKB-KW"/>
</dbReference>
<feature type="binding site" evidence="9">
    <location>
        <position position="98"/>
    </location>
    <ligand>
        <name>Mg(2+)</name>
        <dbReference type="ChEBI" id="CHEBI:18420"/>
    </ligand>
</feature>
<dbReference type="RefSeq" id="WP_138623812.1">
    <property type="nucleotide sequence ID" value="NZ_SZVP01000012.1"/>
</dbReference>
<dbReference type="EC" id="4.1.3.17" evidence="10"/>
<comment type="subunit">
    <text evidence="4 10">Homotrimer.</text>
</comment>
<dbReference type="PANTHER" id="PTHR33254">
    <property type="entry name" value="4-HYDROXY-4-METHYL-2-OXOGLUTARATE ALDOLASE 3-RELATED"/>
    <property type="match status" value="1"/>
</dbReference>
<evidence type="ECO:0000256" key="1">
    <source>
        <dbReference type="ARBA" id="ARBA00001342"/>
    </source>
</evidence>
<dbReference type="GO" id="GO:0008948">
    <property type="term" value="F:oxaloacetate decarboxylase activity"/>
    <property type="evidence" value="ECO:0007669"/>
    <property type="project" value="UniProtKB-EC"/>
</dbReference>
<comment type="caution">
    <text evidence="11">The sequence shown here is derived from an EMBL/GenBank/DDBJ whole genome shotgun (WGS) entry which is preliminary data.</text>
</comment>
<keyword evidence="6 10" id="KW-0456">Lyase</keyword>
<dbReference type="NCBIfam" id="NF009134">
    <property type="entry name" value="PRK12487.1"/>
    <property type="match status" value="1"/>
</dbReference>
<dbReference type="CDD" id="cd16841">
    <property type="entry name" value="RraA_family"/>
    <property type="match status" value="1"/>
</dbReference>
<dbReference type="Proteomes" id="UP000307702">
    <property type="component" value="Unassembled WGS sequence"/>
</dbReference>
<protein>
    <recommendedName>
        <fullName evidence="10">4-hydroxy-4-methyl-2-oxoglutarate aldolase</fullName>
        <shortName evidence="10">HMG aldolase</shortName>
        <ecNumber evidence="10">4.1.1.112</ecNumber>
        <ecNumber evidence="10">4.1.3.17</ecNumber>
    </recommendedName>
    <alternativeName>
        <fullName evidence="10">Oxaloacetate decarboxylase</fullName>
    </alternativeName>
</protein>
<sequence>MLDLLPDLFDQSPEQLHLADRPFIDYGKKTVFSGEIVTVSCFEDNSKVKQLLATDGTGKVLVVDGKGSMNRALLGDMVAESAMKNNWNAVVINGCIRDAGTIATMDIAVKAIGCNPIKTEKLDIGDINVTVKFAGIEFIPGWTIYGDSNGLAVSKSKLSITSA</sequence>
<dbReference type="GO" id="GO:0008428">
    <property type="term" value="F:ribonuclease inhibitor activity"/>
    <property type="evidence" value="ECO:0007669"/>
    <property type="project" value="InterPro"/>
</dbReference>
<keyword evidence="12" id="KW-1185">Reference proteome</keyword>
<dbReference type="AlphaFoldDB" id="A0A8H2JM78"/>
<dbReference type="InterPro" id="IPR005493">
    <property type="entry name" value="RraA/RraA-like"/>
</dbReference>
<dbReference type="SUPFAM" id="SSF89562">
    <property type="entry name" value="RraA-like"/>
    <property type="match status" value="1"/>
</dbReference>
<evidence type="ECO:0000256" key="2">
    <source>
        <dbReference type="ARBA" id="ARBA00001968"/>
    </source>
</evidence>
<dbReference type="EMBL" id="SZVP01000012">
    <property type="protein sequence ID" value="TMM43964.1"/>
    <property type="molecule type" value="Genomic_DNA"/>
</dbReference>
<dbReference type="InterPro" id="IPR036704">
    <property type="entry name" value="RraA/RraA-like_sf"/>
</dbReference>
<dbReference type="GO" id="GO:0051252">
    <property type="term" value="P:regulation of RNA metabolic process"/>
    <property type="evidence" value="ECO:0007669"/>
    <property type="project" value="InterPro"/>
</dbReference>
<comment type="cofactor">
    <cofactor evidence="9">
        <name>Mg(2+)</name>
        <dbReference type="ChEBI" id="CHEBI:18420"/>
    </cofactor>
</comment>
<evidence type="ECO:0000313" key="11">
    <source>
        <dbReference type="EMBL" id="TMM43964.1"/>
    </source>
</evidence>
<evidence type="ECO:0000313" key="12">
    <source>
        <dbReference type="Proteomes" id="UP000307702"/>
    </source>
</evidence>
<proteinExistence type="inferred from homology"/>
<evidence type="ECO:0000256" key="10">
    <source>
        <dbReference type="RuleBase" id="RU004338"/>
    </source>
</evidence>
<keyword evidence="5 9" id="KW-0479">Metal-binding</keyword>
<evidence type="ECO:0000256" key="3">
    <source>
        <dbReference type="ARBA" id="ARBA00008621"/>
    </source>
</evidence>
<dbReference type="OrthoDB" id="943692at2"/>
<evidence type="ECO:0000256" key="9">
    <source>
        <dbReference type="PIRSR" id="PIRSR605493-1"/>
    </source>
</evidence>
<comment type="cofactor">
    <cofactor evidence="2 10">
        <name>a divalent metal cation</name>
        <dbReference type="ChEBI" id="CHEBI:60240"/>
    </cofactor>
</comment>
<gene>
    <name evidence="11" type="ORF">FCS21_12285</name>
</gene>
<evidence type="ECO:0000256" key="4">
    <source>
        <dbReference type="ARBA" id="ARBA00011233"/>
    </source>
</evidence>
<comment type="catalytic activity">
    <reaction evidence="1 10">
        <text>4-hydroxy-4-methyl-2-oxoglutarate = 2 pyruvate</text>
        <dbReference type="Rhea" id="RHEA:22748"/>
        <dbReference type="ChEBI" id="CHEBI:15361"/>
        <dbReference type="ChEBI" id="CHEBI:58276"/>
        <dbReference type="EC" id="4.1.3.17"/>
    </reaction>
</comment>
<reference evidence="11 12" key="1">
    <citation type="submission" date="2019-05" db="EMBL/GenBank/DDBJ databases">
        <title>Colwellia ponticola sp. nov., isolated from seawater.</title>
        <authorList>
            <person name="Yoon J.-H."/>
        </authorList>
    </citation>
    <scope>NUCLEOTIDE SEQUENCE [LARGE SCALE GENOMIC DNA]</scope>
    <source>
        <strain evidence="11 12">OISW-25</strain>
    </source>
</reference>
<dbReference type="NCBIfam" id="NF006875">
    <property type="entry name" value="PRK09372.1"/>
    <property type="match status" value="1"/>
</dbReference>
<name>A0A8H2JM78_9GAMM</name>
<dbReference type="GO" id="GO:0047443">
    <property type="term" value="F:4-hydroxy-4-methyl-2-oxoglutarate aldolase activity"/>
    <property type="evidence" value="ECO:0007669"/>
    <property type="project" value="UniProtKB-EC"/>
</dbReference>
<dbReference type="EC" id="4.1.1.112" evidence="10"/>
<dbReference type="Pfam" id="PF03737">
    <property type="entry name" value="RraA-like"/>
    <property type="match status" value="1"/>
</dbReference>
<dbReference type="Gene3D" id="3.50.30.40">
    <property type="entry name" value="Ribonuclease E inhibitor RraA/RraA-like"/>
    <property type="match status" value="1"/>
</dbReference>
<dbReference type="NCBIfam" id="TIGR01935">
    <property type="entry name" value="NOT-MenG"/>
    <property type="match status" value="1"/>
</dbReference>
<evidence type="ECO:0000256" key="5">
    <source>
        <dbReference type="ARBA" id="ARBA00022723"/>
    </source>
</evidence>
<evidence type="ECO:0000256" key="6">
    <source>
        <dbReference type="ARBA" id="ARBA00023239"/>
    </source>
</evidence>